<gene>
    <name evidence="1" type="ORF">METZ01_LOCUS384354</name>
</gene>
<dbReference type="EMBL" id="UINC01142888">
    <property type="protein sequence ID" value="SVD31500.1"/>
    <property type="molecule type" value="Genomic_DNA"/>
</dbReference>
<organism evidence="1">
    <name type="scientific">marine metagenome</name>
    <dbReference type="NCBI Taxonomy" id="408172"/>
    <lineage>
        <taxon>unclassified sequences</taxon>
        <taxon>metagenomes</taxon>
        <taxon>ecological metagenomes</taxon>
    </lineage>
</organism>
<sequence length="25" mass="2995">MKNKYAVNDEYRSWMYGFFSSAGEN</sequence>
<protein>
    <submittedName>
        <fullName evidence="1">Uncharacterized protein</fullName>
    </submittedName>
</protein>
<proteinExistence type="predicted"/>
<reference evidence="1" key="1">
    <citation type="submission" date="2018-05" db="EMBL/GenBank/DDBJ databases">
        <authorList>
            <person name="Lanie J.A."/>
            <person name="Ng W.-L."/>
            <person name="Kazmierczak K.M."/>
            <person name="Andrzejewski T.M."/>
            <person name="Davidsen T.M."/>
            <person name="Wayne K.J."/>
            <person name="Tettelin H."/>
            <person name="Glass J.I."/>
            <person name="Rusch D."/>
            <person name="Podicherti R."/>
            <person name="Tsui H.-C.T."/>
            <person name="Winkler M.E."/>
        </authorList>
    </citation>
    <scope>NUCLEOTIDE SEQUENCE</scope>
</reference>
<accession>A0A382UB40</accession>
<dbReference type="AlphaFoldDB" id="A0A382UB40"/>
<name>A0A382UB40_9ZZZZ</name>
<evidence type="ECO:0000313" key="1">
    <source>
        <dbReference type="EMBL" id="SVD31500.1"/>
    </source>
</evidence>